<dbReference type="InterPro" id="IPR012354">
    <property type="entry name" value="Esterase_lipase"/>
</dbReference>
<evidence type="ECO:0000256" key="1">
    <source>
        <dbReference type="PIRSR" id="PIRSR017388-1"/>
    </source>
</evidence>
<dbReference type="PIRSF" id="PIRSF017388">
    <property type="entry name" value="Esterase_lipase"/>
    <property type="match status" value="1"/>
</dbReference>
<dbReference type="Pfam" id="PF12146">
    <property type="entry name" value="Hydrolase_4"/>
    <property type="match status" value="1"/>
</dbReference>
<evidence type="ECO:0000313" key="5">
    <source>
        <dbReference type="EMBL" id="SDH21507.1"/>
    </source>
</evidence>
<evidence type="ECO:0000259" key="3">
    <source>
        <dbReference type="Pfam" id="PF00561"/>
    </source>
</evidence>
<name>A0A1G8AKR3_9BACI</name>
<dbReference type="Pfam" id="PF00561">
    <property type="entry name" value="Abhydrolase_1"/>
    <property type="match status" value="1"/>
</dbReference>
<dbReference type="InterPro" id="IPR050471">
    <property type="entry name" value="AB_hydrolase"/>
</dbReference>
<feature type="active site" description="Charge relay system" evidence="1">
    <location>
        <position position="177"/>
    </location>
</feature>
<proteinExistence type="predicted"/>
<dbReference type="AlphaFoldDB" id="A0A1G8AKR3"/>
<gene>
    <name evidence="5" type="ORF">SAMN05192534_102204</name>
</gene>
<evidence type="ECO:0000259" key="4">
    <source>
        <dbReference type="Pfam" id="PF12146"/>
    </source>
</evidence>
<feature type="active site" description="Charge relay system" evidence="1">
    <location>
        <position position="207"/>
    </location>
</feature>
<dbReference type="EMBL" id="FNDK01000002">
    <property type="protein sequence ID" value="SDH21507.1"/>
    <property type="molecule type" value="Genomic_DNA"/>
</dbReference>
<accession>A0A1G8AKR3</accession>
<sequence length="241" mass="27534">MTTGCLCLHGFTGSPWELEPLAERLRKKYRWLVYTPVLPGHNENENLKEVSYKTWIYKADLAARELFLHCDQVYVIGFSMGGMLASYIAARYPVAKVVLLGAAAQYIGAGQLMKDMAEMLESGIKGQMKKHPWYPIFYEKVHTPLHAVREFQKAVKAVTPFLKDVTVPVFIGQGVQDGLVPRRSAQFLYEKMTMPVKKLYFYEQSKHFLCHGANSEQVMEDVENFLIDDIPDGEIVWKSAY</sequence>
<feature type="domain" description="Serine aminopeptidase S33" evidence="4">
    <location>
        <begin position="142"/>
        <end position="209"/>
    </location>
</feature>
<dbReference type="InterPro" id="IPR029058">
    <property type="entry name" value="AB_hydrolase_fold"/>
</dbReference>
<dbReference type="InterPro" id="IPR022742">
    <property type="entry name" value="Hydrolase_4"/>
</dbReference>
<dbReference type="RefSeq" id="WP_091271507.1">
    <property type="nucleotide sequence ID" value="NZ_FNDK01000002.1"/>
</dbReference>
<dbReference type="GO" id="GO:0052689">
    <property type="term" value="F:carboxylic ester hydrolase activity"/>
    <property type="evidence" value="ECO:0007669"/>
    <property type="project" value="InterPro"/>
</dbReference>
<feature type="active site" description="Nucleophile" evidence="1">
    <location>
        <position position="79"/>
    </location>
</feature>
<dbReference type="PANTHER" id="PTHR43433:SF5">
    <property type="entry name" value="AB HYDROLASE-1 DOMAIN-CONTAINING PROTEIN"/>
    <property type="match status" value="1"/>
</dbReference>
<evidence type="ECO:0000256" key="2">
    <source>
        <dbReference type="PIRSR" id="PIRSR017388-2"/>
    </source>
</evidence>
<dbReference type="Proteomes" id="UP000199163">
    <property type="component" value="Unassembled WGS sequence"/>
</dbReference>
<protein>
    <submittedName>
        <fullName evidence="5">Esterase/lipase</fullName>
    </submittedName>
</protein>
<dbReference type="PANTHER" id="PTHR43433">
    <property type="entry name" value="HYDROLASE, ALPHA/BETA FOLD FAMILY PROTEIN"/>
    <property type="match status" value="1"/>
</dbReference>
<evidence type="ECO:0000313" key="6">
    <source>
        <dbReference type="Proteomes" id="UP000199163"/>
    </source>
</evidence>
<feature type="domain" description="AB hydrolase-1" evidence="3">
    <location>
        <begin position="6"/>
        <end position="114"/>
    </location>
</feature>
<feature type="binding site" evidence="2">
    <location>
        <position position="11"/>
    </location>
    <ligand>
        <name>substrate</name>
    </ligand>
</feature>
<dbReference type="OrthoDB" id="9786110at2"/>
<dbReference type="InterPro" id="IPR000073">
    <property type="entry name" value="AB_hydrolase_1"/>
</dbReference>
<dbReference type="SUPFAM" id="SSF53474">
    <property type="entry name" value="alpha/beta-Hydrolases"/>
    <property type="match status" value="1"/>
</dbReference>
<feature type="binding site" evidence="2">
    <location>
        <position position="80"/>
    </location>
    <ligand>
        <name>substrate</name>
    </ligand>
</feature>
<dbReference type="STRING" id="568899.SAMN05192534_102204"/>
<keyword evidence="6" id="KW-1185">Reference proteome</keyword>
<reference evidence="5 6" key="1">
    <citation type="submission" date="2016-10" db="EMBL/GenBank/DDBJ databases">
        <authorList>
            <person name="de Groot N.N."/>
        </authorList>
    </citation>
    <scope>NUCLEOTIDE SEQUENCE [LARGE SCALE GENOMIC DNA]</scope>
    <source>
        <strain evidence="5 6">DSM 21632</strain>
    </source>
</reference>
<organism evidence="5 6">
    <name type="scientific">Alteribacillus persepolensis</name>
    <dbReference type="NCBI Taxonomy" id="568899"/>
    <lineage>
        <taxon>Bacteria</taxon>
        <taxon>Bacillati</taxon>
        <taxon>Bacillota</taxon>
        <taxon>Bacilli</taxon>
        <taxon>Bacillales</taxon>
        <taxon>Bacillaceae</taxon>
        <taxon>Alteribacillus</taxon>
    </lineage>
</organism>
<dbReference type="Gene3D" id="3.40.50.1820">
    <property type="entry name" value="alpha/beta hydrolase"/>
    <property type="match status" value="1"/>
</dbReference>